<dbReference type="GO" id="GO:0005886">
    <property type="term" value="C:plasma membrane"/>
    <property type="evidence" value="ECO:0007669"/>
    <property type="project" value="UniProtKB-SubCell"/>
</dbReference>
<feature type="transmembrane region" description="Helical" evidence="7">
    <location>
        <begin position="75"/>
        <end position="99"/>
    </location>
</feature>
<keyword evidence="10" id="KW-1185">Reference proteome</keyword>
<evidence type="ECO:0000256" key="1">
    <source>
        <dbReference type="ARBA" id="ARBA00004651"/>
    </source>
</evidence>
<dbReference type="Pfam" id="PF00528">
    <property type="entry name" value="BPD_transp_1"/>
    <property type="match status" value="1"/>
</dbReference>
<dbReference type="CDD" id="cd06261">
    <property type="entry name" value="TM_PBP2"/>
    <property type="match status" value="1"/>
</dbReference>
<keyword evidence="5 7" id="KW-1133">Transmembrane helix</keyword>
<dbReference type="InterPro" id="IPR000515">
    <property type="entry name" value="MetI-like"/>
</dbReference>
<gene>
    <name evidence="9" type="ORF">FPQ13_09555</name>
</gene>
<protein>
    <submittedName>
        <fullName evidence="9">Carbohydrate ABC transporter permease</fullName>
    </submittedName>
</protein>
<feature type="transmembrane region" description="Helical" evidence="7">
    <location>
        <begin position="246"/>
        <end position="265"/>
    </location>
</feature>
<dbReference type="SUPFAM" id="SSF161098">
    <property type="entry name" value="MetI-like"/>
    <property type="match status" value="1"/>
</dbReference>
<reference evidence="9 10" key="1">
    <citation type="submission" date="2019-07" db="EMBL/GenBank/DDBJ databases">
        <title>Allobacillus sp. nov. SKP isolated from shrimp paste of Euphausiacea.</title>
        <authorList>
            <person name="Kanchanasin P."/>
            <person name="Tanasupawat S."/>
            <person name="Shi W."/>
            <person name="Wu L."/>
            <person name="Ma J."/>
        </authorList>
    </citation>
    <scope>NUCLEOTIDE SEQUENCE [LARGE SCALE GENOMIC DNA]</scope>
    <source>
        <strain evidence="9 10">SKP4-8</strain>
    </source>
</reference>
<dbReference type="OrthoDB" id="9771544at2"/>
<evidence type="ECO:0000259" key="8">
    <source>
        <dbReference type="PROSITE" id="PS50928"/>
    </source>
</evidence>
<comment type="caution">
    <text evidence="9">The sequence shown here is derived from an EMBL/GenBank/DDBJ whole genome shotgun (WGS) entry which is preliminary data.</text>
</comment>
<dbReference type="Proteomes" id="UP000316425">
    <property type="component" value="Unassembled WGS sequence"/>
</dbReference>
<evidence type="ECO:0000313" key="10">
    <source>
        <dbReference type="Proteomes" id="UP000316425"/>
    </source>
</evidence>
<accession>A0A556PDZ7</accession>
<dbReference type="PANTHER" id="PTHR43744:SF3">
    <property type="entry name" value="LACTOSE TRANSPORT SYSTEM PERMEASE PROTEIN LACG"/>
    <property type="match status" value="1"/>
</dbReference>
<feature type="domain" description="ABC transmembrane type-1" evidence="8">
    <location>
        <begin position="76"/>
        <end position="264"/>
    </location>
</feature>
<evidence type="ECO:0000256" key="5">
    <source>
        <dbReference type="ARBA" id="ARBA00022989"/>
    </source>
</evidence>
<evidence type="ECO:0000256" key="7">
    <source>
        <dbReference type="RuleBase" id="RU363032"/>
    </source>
</evidence>
<name>A0A556PDZ7_9BACI</name>
<dbReference type="AlphaFoldDB" id="A0A556PDZ7"/>
<evidence type="ECO:0000313" key="9">
    <source>
        <dbReference type="EMBL" id="TSJ62593.1"/>
    </source>
</evidence>
<keyword evidence="3" id="KW-1003">Cell membrane</keyword>
<keyword evidence="4 7" id="KW-0812">Transmembrane</keyword>
<dbReference type="InterPro" id="IPR035906">
    <property type="entry name" value="MetI-like_sf"/>
</dbReference>
<keyword evidence="6 7" id="KW-0472">Membrane</keyword>
<proteinExistence type="inferred from homology"/>
<evidence type="ECO:0000256" key="4">
    <source>
        <dbReference type="ARBA" id="ARBA00022692"/>
    </source>
</evidence>
<evidence type="ECO:0000256" key="2">
    <source>
        <dbReference type="ARBA" id="ARBA00022448"/>
    </source>
</evidence>
<comment type="similarity">
    <text evidence="7">Belongs to the binding-protein-dependent transport system permease family.</text>
</comment>
<evidence type="ECO:0000256" key="3">
    <source>
        <dbReference type="ARBA" id="ARBA00022475"/>
    </source>
</evidence>
<dbReference type="PROSITE" id="PS50928">
    <property type="entry name" value="ABC_TM1"/>
    <property type="match status" value="1"/>
</dbReference>
<dbReference type="Gene3D" id="1.10.3720.10">
    <property type="entry name" value="MetI-like"/>
    <property type="match status" value="1"/>
</dbReference>
<sequence length="280" mass="31359">MSKRRLKPKTVNKLVSYLLLTVLALFTIMPFIWTVSTSFKSANESVFSFPPTFIPENFTFANYIEVWNTLPIPIYLMNSAILTFFGVVLPLLFASLAGFALARINFRGNKIVFILIIATMMIPVEASMIPIYLILNKMGLVGTYTGVILPTAINAFGIFLMRQAYLGIPKEIEESAIIDGANVFQVWWRIMMPMTKPMLATLAILCFIGAWNNFLWPLILLKDSSMYPLTVGLYQLEGQFSANTRHIATGTIIALIPILIVFLALQRHFVENSGSDSIKG</sequence>
<evidence type="ECO:0000256" key="6">
    <source>
        <dbReference type="ARBA" id="ARBA00023136"/>
    </source>
</evidence>
<dbReference type="GO" id="GO:0055085">
    <property type="term" value="P:transmembrane transport"/>
    <property type="evidence" value="ECO:0007669"/>
    <property type="project" value="InterPro"/>
</dbReference>
<feature type="transmembrane region" description="Helical" evidence="7">
    <location>
        <begin position="141"/>
        <end position="161"/>
    </location>
</feature>
<feature type="transmembrane region" description="Helical" evidence="7">
    <location>
        <begin position="199"/>
        <end position="219"/>
    </location>
</feature>
<comment type="subcellular location">
    <subcellularLocation>
        <location evidence="1 7">Cell membrane</location>
        <topology evidence="1 7">Multi-pass membrane protein</topology>
    </subcellularLocation>
</comment>
<feature type="transmembrane region" description="Helical" evidence="7">
    <location>
        <begin position="14"/>
        <end position="33"/>
    </location>
</feature>
<keyword evidence="2 7" id="KW-0813">Transport</keyword>
<dbReference type="EMBL" id="VMHE01000018">
    <property type="protein sequence ID" value="TSJ62593.1"/>
    <property type="molecule type" value="Genomic_DNA"/>
</dbReference>
<feature type="transmembrane region" description="Helical" evidence="7">
    <location>
        <begin position="111"/>
        <end position="135"/>
    </location>
</feature>
<organism evidence="9 10">
    <name type="scientific">Allobacillus salarius</name>
    <dbReference type="NCBI Taxonomy" id="1955272"/>
    <lineage>
        <taxon>Bacteria</taxon>
        <taxon>Bacillati</taxon>
        <taxon>Bacillota</taxon>
        <taxon>Bacilli</taxon>
        <taxon>Bacillales</taxon>
        <taxon>Bacillaceae</taxon>
        <taxon>Allobacillus</taxon>
    </lineage>
</organism>
<dbReference type="PANTHER" id="PTHR43744">
    <property type="entry name" value="ABC TRANSPORTER PERMEASE PROTEIN MG189-RELATED-RELATED"/>
    <property type="match status" value="1"/>
</dbReference>